<sequence>MVTDETQTKEYVKGYGIDWDKVKAALEVTDDGDGQIGSLIKQILECVDRDIHWICIGKPNNGKRNSFVISFGEEAFGTDLEALRKKDIPAPDYLKSFVKPFLVGPDVFEAVDW</sequence>
<reference evidence="1" key="1">
    <citation type="journal article" date="2021" name="Genome Biol. Evol.">
        <title>The assembled and annotated genome of the fairy-ring fungus Marasmius oreades.</title>
        <authorList>
            <person name="Hiltunen M."/>
            <person name="Ament-Velasquez S.L."/>
            <person name="Johannesson H."/>
        </authorList>
    </citation>
    <scope>NUCLEOTIDE SEQUENCE</scope>
    <source>
        <strain evidence="1">03SP1</strain>
    </source>
</reference>
<protein>
    <submittedName>
        <fullName evidence="1">Uncharacterized protein</fullName>
    </submittedName>
</protein>
<gene>
    <name evidence="1" type="ORF">E1B28_012239</name>
</gene>
<evidence type="ECO:0000313" key="1">
    <source>
        <dbReference type="EMBL" id="KAG7088222.1"/>
    </source>
</evidence>
<dbReference type="KEGG" id="more:E1B28_012239"/>
<dbReference type="RefSeq" id="XP_043004693.1">
    <property type="nucleotide sequence ID" value="XM_043157326.1"/>
</dbReference>
<dbReference type="GeneID" id="66081314"/>
<evidence type="ECO:0000313" key="2">
    <source>
        <dbReference type="Proteomes" id="UP001049176"/>
    </source>
</evidence>
<organism evidence="1 2">
    <name type="scientific">Marasmius oreades</name>
    <name type="common">fairy-ring Marasmius</name>
    <dbReference type="NCBI Taxonomy" id="181124"/>
    <lineage>
        <taxon>Eukaryota</taxon>
        <taxon>Fungi</taxon>
        <taxon>Dikarya</taxon>
        <taxon>Basidiomycota</taxon>
        <taxon>Agaricomycotina</taxon>
        <taxon>Agaricomycetes</taxon>
        <taxon>Agaricomycetidae</taxon>
        <taxon>Agaricales</taxon>
        <taxon>Marasmiineae</taxon>
        <taxon>Marasmiaceae</taxon>
        <taxon>Marasmius</taxon>
    </lineage>
</organism>
<dbReference type="AlphaFoldDB" id="A0A9P7RRQ5"/>
<accession>A0A9P7RRQ5</accession>
<dbReference type="EMBL" id="CM032188">
    <property type="protein sequence ID" value="KAG7088222.1"/>
    <property type="molecule type" value="Genomic_DNA"/>
</dbReference>
<keyword evidence="2" id="KW-1185">Reference proteome</keyword>
<comment type="caution">
    <text evidence="1">The sequence shown here is derived from an EMBL/GenBank/DDBJ whole genome shotgun (WGS) entry which is preliminary data.</text>
</comment>
<name>A0A9P7RRQ5_9AGAR</name>
<dbReference type="OrthoDB" id="3047865at2759"/>
<dbReference type="Proteomes" id="UP001049176">
    <property type="component" value="Chromosome 8"/>
</dbReference>
<proteinExistence type="predicted"/>